<reference evidence="1 2" key="1">
    <citation type="submission" date="2022-12" db="EMBL/GenBank/DDBJ databases">
        <title>Polyphasic characterization of Geotalea uranireducens NIT-SL11 newly isolated from a complex of sewage sludge and microbially reduced graphene oxide.</title>
        <authorList>
            <person name="Xie L."/>
            <person name="Yoshida N."/>
            <person name="Meng L."/>
        </authorList>
    </citation>
    <scope>NUCLEOTIDE SEQUENCE [LARGE SCALE GENOMIC DNA]</scope>
    <source>
        <strain evidence="1 2">NIT-SL11</strain>
    </source>
</reference>
<keyword evidence="2" id="KW-1185">Reference proteome</keyword>
<gene>
    <name evidence="1" type="ORF">GURASL_21070</name>
</gene>
<dbReference type="Pfam" id="PF02620">
    <property type="entry name" value="YceD"/>
    <property type="match status" value="1"/>
</dbReference>
<evidence type="ECO:0000313" key="1">
    <source>
        <dbReference type="EMBL" id="BDV43184.1"/>
    </source>
</evidence>
<dbReference type="InterPro" id="IPR003772">
    <property type="entry name" value="YceD"/>
</dbReference>
<evidence type="ECO:0000313" key="2">
    <source>
        <dbReference type="Proteomes" id="UP001317705"/>
    </source>
</evidence>
<accession>A0ABN6VSW4</accession>
<organism evidence="1 2">
    <name type="scientific">Geotalea uraniireducens</name>
    <dbReference type="NCBI Taxonomy" id="351604"/>
    <lineage>
        <taxon>Bacteria</taxon>
        <taxon>Pseudomonadati</taxon>
        <taxon>Thermodesulfobacteriota</taxon>
        <taxon>Desulfuromonadia</taxon>
        <taxon>Geobacterales</taxon>
        <taxon>Geobacteraceae</taxon>
        <taxon>Geotalea</taxon>
    </lineage>
</organism>
<dbReference type="Proteomes" id="UP001317705">
    <property type="component" value="Chromosome"/>
</dbReference>
<dbReference type="PANTHER" id="PTHR34374:SF1">
    <property type="entry name" value="LARGE RIBOSOMAL RNA SUBUNIT ACCUMULATION PROTEIN YCED HOMOLOG 1, CHLOROPLASTIC"/>
    <property type="match status" value="1"/>
</dbReference>
<sequence>MKVRVDDIKEREKQLFYEEAPDAFPSLAAVTTDKFCTFIAPVTVSLTVFREYDHIRTNGKIKTRVRMKCSRCLAEFDVDVDSSFILIYSKANQLSNDEDEIELGDEDLISVAYTGDEIDFSPEIAEQVIMELPIKPLCKEDCQGLCPQCGADLNESECGCEKSVHNLTFSALKNFKVEK</sequence>
<protein>
    <recommendedName>
        <fullName evidence="3">DUF177 domain-containing protein</fullName>
    </recommendedName>
</protein>
<dbReference type="PANTHER" id="PTHR34374">
    <property type="entry name" value="LARGE RIBOSOMAL RNA SUBUNIT ACCUMULATION PROTEIN YCED HOMOLOG 1, CHLOROPLASTIC"/>
    <property type="match status" value="1"/>
</dbReference>
<evidence type="ECO:0008006" key="3">
    <source>
        <dbReference type="Google" id="ProtNLM"/>
    </source>
</evidence>
<dbReference type="RefSeq" id="WP_281999297.1">
    <property type="nucleotide sequence ID" value="NZ_AP027151.1"/>
</dbReference>
<dbReference type="EMBL" id="AP027151">
    <property type="protein sequence ID" value="BDV43184.1"/>
    <property type="molecule type" value="Genomic_DNA"/>
</dbReference>
<proteinExistence type="predicted"/>
<name>A0ABN6VSW4_9BACT</name>